<proteinExistence type="predicted"/>
<organism evidence="3 4">
    <name type="scientific">Jannaschia rubra</name>
    <dbReference type="NCBI Taxonomy" id="282197"/>
    <lineage>
        <taxon>Bacteria</taxon>
        <taxon>Pseudomonadati</taxon>
        <taxon>Pseudomonadota</taxon>
        <taxon>Alphaproteobacteria</taxon>
        <taxon>Rhodobacterales</taxon>
        <taxon>Roseobacteraceae</taxon>
        <taxon>Jannaschia</taxon>
    </lineage>
</organism>
<feature type="chain" id="PRO_5005807161" evidence="2">
    <location>
        <begin position="23"/>
        <end position="190"/>
    </location>
</feature>
<evidence type="ECO:0000256" key="2">
    <source>
        <dbReference type="SAM" id="SignalP"/>
    </source>
</evidence>
<accession>A0A0M6XT27</accession>
<dbReference type="Proteomes" id="UP000048908">
    <property type="component" value="Unassembled WGS sequence"/>
</dbReference>
<dbReference type="AlphaFoldDB" id="A0A0M6XT27"/>
<protein>
    <submittedName>
        <fullName evidence="3">Putative PEP-CTERM system TPR-repeat lipoprotein</fullName>
    </submittedName>
</protein>
<evidence type="ECO:0000313" key="4">
    <source>
        <dbReference type="Proteomes" id="UP000048908"/>
    </source>
</evidence>
<dbReference type="SMART" id="SM00028">
    <property type="entry name" value="TPR"/>
    <property type="match status" value="2"/>
</dbReference>
<feature type="repeat" description="TPR" evidence="1">
    <location>
        <begin position="112"/>
        <end position="145"/>
    </location>
</feature>
<reference evidence="3 4" key="1">
    <citation type="submission" date="2015-07" db="EMBL/GenBank/DDBJ databases">
        <authorList>
            <person name="Noorani M."/>
        </authorList>
    </citation>
    <scope>NUCLEOTIDE SEQUENCE [LARGE SCALE GENOMIC DNA]</scope>
    <source>
        <strain evidence="3 4">CECT 5088</strain>
    </source>
</reference>
<gene>
    <name evidence="3" type="ORF">JAN5088_02628</name>
</gene>
<dbReference type="PROSITE" id="PS51257">
    <property type="entry name" value="PROKAR_LIPOPROTEIN"/>
    <property type="match status" value="1"/>
</dbReference>
<dbReference type="Pfam" id="PF13432">
    <property type="entry name" value="TPR_16"/>
    <property type="match status" value="1"/>
</dbReference>
<dbReference type="STRING" id="282197.SAMN04488517_102678"/>
<dbReference type="InterPro" id="IPR011990">
    <property type="entry name" value="TPR-like_helical_dom_sf"/>
</dbReference>
<feature type="signal peptide" evidence="2">
    <location>
        <begin position="1"/>
        <end position="22"/>
    </location>
</feature>
<dbReference type="EMBL" id="CXPG01000020">
    <property type="protein sequence ID" value="CTQ33842.1"/>
    <property type="molecule type" value="Genomic_DNA"/>
</dbReference>
<sequence length="190" mass="20117">MRVMVLCVAAMTLLSACGSVVAGRSAVADDPLTAPGFVRGSNAVDPLIVGDRLLAAGEAELALDSYVRAATGPQGLTPDIKAAMASANLSLGRLNQAENLLREVVEVEPRNAAAWNNLGVVLLERGRTGEANRTFKTAFALQPSPEILENLRVSDAKMTDSPYIDATDSAFTLTRRDNGVFDLTSPEQYP</sequence>
<keyword evidence="1" id="KW-0802">TPR repeat</keyword>
<dbReference type="InterPro" id="IPR019734">
    <property type="entry name" value="TPR_rpt"/>
</dbReference>
<keyword evidence="2" id="KW-0732">Signal</keyword>
<name>A0A0M6XT27_9RHOB</name>
<dbReference type="PROSITE" id="PS50005">
    <property type="entry name" value="TPR"/>
    <property type="match status" value="1"/>
</dbReference>
<keyword evidence="4" id="KW-1185">Reference proteome</keyword>
<evidence type="ECO:0000256" key="1">
    <source>
        <dbReference type="PROSITE-ProRule" id="PRU00339"/>
    </source>
</evidence>
<keyword evidence="3" id="KW-0449">Lipoprotein</keyword>
<dbReference type="OrthoDB" id="495305at2"/>
<dbReference type="SUPFAM" id="SSF48452">
    <property type="entry name" value="TPR-like"/>
    <property type="match status" value="1"/>
</dbReference>
<dbReference type="Gene3D" id="1.25.40.10">
    <property type="entry name" value="Tetratricopeptide repeat domain"/>
    <property type="match status" value="1"/>
</dbReference>
<evidence type="ECO:0000313" key="3">
    <source>
        <dbReference type="EMBL" id="CTQ33842.1"/>
    </source>
</evidence>